<reference evidence="2" key="1">
    <citation type="journal article" date="2019" name="MBio">
        <title>Comparative genomics for the elucidation of multidrug resistance (MDR) in Candida lusitaniae.</title>
        <authorList>
            <person name="Kannan A."/>
            <person name="Asner S.A."/>
            <person name="Trachsel E."/>
            <person name="Kelly S."/>
            <person name="Parker J."/>
            <person name="Sanglard D."/>
        </authorList>
    </citation>
    <scope>NUCLEOTIDE SEQUENCE [LARGE SCALE GENOMIC DNA]</scope>
    <source>
        <strain evidence="2">P1</strain>
    </source>
</reference>
<gene>
    <name evidence="1" type="ORF">EJF14_20871</name>
</gene>
<name>A0ACD0WI05_CLALS</name>
<proteinExistence type="predicted"/>
<sequence length="364" mass="40493">MPRLPPISHLTTHFPLPPDFGRPDFGPDCGPDRDFFDRFRFVAPAPKKRRRRSLARAVSPKSHSWPLARPANFPIHPLPEDKIPPHQLPPLRRIYSQITAKQYSAPALDPDRAHLSVYEYQVGSQWIIWDHETGNVLLTSLWRAAQQHSPQADHDKLRAPPKADIVKLLESTPKELHASIKRVRGGFLKIQGTWVPHALCRRLARRFCYYIRFQLVPLFGADFPAECLAPGDAGFGELRYGRVSGGASARGARTYSFSDAAPPSARASFSARGAAYTIAPPRSEDPQRSPLDPHRSPLDPHGSPLDSQRSPSASAKNSKNVPRVPASPELSYAEMMDIVNASRCLQRLSQSGPSNKMSIDHILS</sequence>
<organism evidence="1 2">
    <name type="scientific">Clavispora lusitaniae</name>
    <name type="common">Candida lusitaniae</name>
    <dbReference type="NCBI Taxonomy" id="36911"/>
    <lineage>
        <taxon>Eukaryota</taxon>
        <taxon>Fungi</taxon>
        <taxon>Dikarya</taxon>
        <taxon>Ascomycota</taxon>
        <taxon>Saccharomycotina</taxon>
        <taxon>Pichiomycetes</taxon>
        <taxon>Metschnikowiaceae</taxon>
        <taxon>Clavispora</taxon>
    </lineage>
</organism>
<accession>A0ACD0WI05</accession>
<evidence type="ECO:0000313" key="2">
    <source>
        <dbReference type="Proteomes" id="UP000326582"/>
    </source>
</evidence>
<keyword evidence="2" id="KW-1185">Reference proteome</keyword>
<evidence type="ECO:0000313" key="1">
    <source>
        <dbReference type="EMBL" id="QFZ26950.1"/>
    </source>
</evidence>
<protein>
    <submittedName>
        <fullName evidence="1">Transcriptional repressor</fullName>
    </submittedName>
</protein>
<dbReference type="Proteomes" id="UP000326582">
    <property type="component" value="Chromosome 2"/>
</dbReference>
<dbReference type="EMBL" id="CP038485">
    <property type="protein sequence ID" value="QFZ26950.1"/>
    <property type="molecule type" value="Genomic_DNA"/>
</dbReference>